<dbReference type="Proteomes" id="UP001227126">
    <property type="component" value="Unassembled WGS sequence"/>
</dbReference>
<comment type="caution">
    <text evidence="1">The sequence shown here is derived from an EMBL/GenBank/DDBJ whole genome shotgun (WGS) entry which is preliminary data.</text>
</comment>
<dbReference type="RefSeq" id="WP_284485649.1">
    <property type="nucleotide sequence ID" value="NZ_JASNJE010000012.1"/>
</dbReference>
<evidence type="ECO:0000313" key="2">
    <source>
        <dbReference type="Proteomes" id="UP001227126"/>
    </source>
</evidence>
<evidence type="ECO:0000313" key="1">
    <source>
        <dbReference type="EMBL" id="MDK3073710.1"/>
    </source>
</evidence>
<protein>
    <submittedName>
        <fullName evidence="1">Uncharacterized protein</fullName>
    </submittedName>
</protein>
<reference evidence="1 2" key="1">
    <citation type="submission" date="2023-05" db="EMBL/GenBank/DDBJ databases">
        <title>Sedimentitalea sp. nov. JM2-8.</title>
        <authorList>
            <person name="Huang J."/>
        </authorList>
    </citation>
    <scope>NUCLEOTIDE SEQUENCE [LARGE SCALE GENOMIC DNA]</scope>
    <source>
        <strain evidence="1 2">JM2-8</strain>
    </source>
</reference>
<keyword evidence="2" id="KW-1185">Reference proteome</keyword>
<organism evidence="1 2">
    <name type="scientific">Sedimentitalea xiamensis</name>
    <dbReference type="NCBI Taxonomy" id="3050037"/>
    <lineage>
        <taxon>Bacteria</taxon>
        <taxon>Pseudomonadati</taxon>
        <taxon>Pseudomonadota</taxon>
        <taxon>Alphaproteobacteria</taxon>
        <taxon>Rhodobacterales</taxon>
        <taxon>Paracoccaceae</taxon>
        <taxon>Sedimentitalea</taxon>
    </lineage>
</organism>
<sequence length="45" mass="4669">MPSEPSEQDRTRRWRVPGQFGSGIAATPFHLQVTGAGGGSAGWAG</sequence>
<proteinExistence type="predicted"/>
<name>A0ABT7FF83_9RHOB</name>
<gene>
    <name evidence="1" type="ORF">QO034_11355</name>
</gene>
<accession>A0ABT7FF83</accession>
<dbReference type="EMBL" id="JASNJE010000012">
    <property type="protein sequence ID" value="MDK3073710.1"/>
    <property type="molecule type" value="Genomic_DNA"/>
</dbReference>